<sequence>MGRDHQHRSPGENLDGWTLSDEDGHTYTFRHYRLGGRAAVRVRTGFGRNTKTDLYQDRRRTVWAGRSGTATLRDAHGRLIDAVAWGGERRRDGGHRFHHQTR</sequence>
<feature type="region of interest" description="Disordered" evidence="1">
    <location>
        <begin position="1"/>
        <end position="21"/>
    </location>
</feature>
<dbReference type="Pfam" id="PF00932">
    <property type="entry name" value="LTD"/>
    <property type="match status" value="1"/>
</dbReference>
<evidence type="ECO:0000313" key="4">
    <source>
        <dbReference type="Proteomes" id="UP001333996"/>
    </source>
</evidence>
<dbReference type="RefSeq" id="WP_329511533.1">
    <property type="nucleotide sequence ID" value="NZ_BAAAYZ010000152.1"/>
</dbReference>
<evidence type="ECO:0000259" key="2">
    <source>
        <dbReference type="PROSITE" id="PS51841"/>
    </source>
</evidence>
<keyword evidence="4" id="KW-1185">Reference proteome</keyword>
<dbReference type="EMBL" id="JAYWVC010000207">
    <property type="protein sequence ID" value="MED7827148.1"/>
    <property type="molecule type" value="Genomic_DNA"/>
</dbReference>
<feature type="domain" description="LTD" evidence="2">
    <location>
        <begin position="1"/>
        <end position="87"/>
    </location>
</feature>
<feature type="compositionally biased region" description="Basic and acidic residues" evidence="1">
    <location>
        <begin position="1"/>
        <end position="10"/>
    </location>
</feature>
<reference evidence="3" key="1">
    <citation type="submission" date="2024-01" db="EMBL/GenBank/DDBJ databases">
        <title>First draft genome sequence data of TA4-1, the type strain of Gram-positive actinobacterium Streptomyces chiangmaiensis.</title>
        <authorList>
            <person name="Yasawong M."/>
            <person name="Nantapong N."/>
        </authorList>
    </citation>
    <scope>NUCLEOTIDE SEQUENCE</scope>
    <source>
        <strain evidence="3">TA4-1</strain>
    </source>
</reference>
<dbReference type="InterPro" id="IPR001322">
    <property type="entry name" value="Lamin_tail_dom"/>
</dbReference>
<evidence type="ECO:0000313" key="3">
    <source>
        <dbReference type="EMBL" id="MED7827148.1"/>
    </source>
</evidence>
<comment type="caution">
    <text evidence="3">The sequence shown here is derived from an EMBL/GenBank/DDBJ whole genome shotgun (WGS) entry which is preliminary data.</text>
</comment>
<proteinExistence type="predicted"/>
<name>A0ABU7FUD6_9ACTN</name>
<dbReference type="SUPFAM" id="SSF74853">
    <property type="entry name" value="Lamin A/C globular tail domain"/>
    <property type="match status" value="1"/>
</dbReference>
<organism evidence="3 4">
    <name type="scientific">Streptomyces chiangmaiensis</name>
    <dbReference type="NCBI Taxonomy" id="766497"/>
    <lineage>
        <taxon>Bacteria</taxon>
        <taxon>Bacillati</taxon>
        <taxon>Actinomycetota</taxon>
        <taxon>Actinomycetes</taxon>
        <taxon>Kitasatosporales</taxon>
        <taxon>Streptomycetaceae</taxon>
        <taxon>Streptomyces</taxon>
    </lineage>
</organism>
<dbReference type="InterPro" id="IPR036415">
    <property type="entry name" value="Lamin_tail_dom_sf"/>
</dbReference>
<accession>A0ABU7FUD6</accession>
<dbReference type="Proteomes" id="UP001333996">
    <property type="component" value="Unassembled WGS sequence"/>
</dbReference>
<dbReference type="Gene3D" id="2.60.40.1260">
    <property type="entry name" value="Lamin Tail domain"/>
    <property type="match status" value="1"/>
</dbReference>
<dbReference type="PROSITE" id="PS51841">
    <property type="entry name" value="LTD"/>
    <property type="match status" value="1"/>
</dbReference>
<protein>
    <submittedName>
        <fullName evidence="3">Lamin tail domain-containing protein</fullName>
    </submittedName>
</protein>
<evidence type="ECO:0000256" key="1">
    <source>
        <dbReference type="SAM" id="MobiDB-lite"/>
    </source>
</evidence>
<gene>
    <name evidence="3" type="ORF">VXC91_35835</name>
</gene>